<dbReference type="STRING" id="1035707.SAMN05216552_103347"/>
<dbReference type="InterPro" id="IPR013783">
    <property type="entry name" value="Ig-like_fold"/>
</dbReference>
<protein>
    <submittedName>
        <fullName evidence="2">Alginate lyase</fullName>
    </submittedName>
</protein>
<dbReference type="InterPro" id="IPR015919">
    <property type="entry name" value="Cadherin-like_sf"/>
</dbReference>
<feature type="chain" id="PRO_5011768648" evidence="1">
    <location>
        <begin position="43"/>
        <end position="1027"/>
    </location>
</feature>
<dbReference type="GO" id="GO:0016020">
    <property type="term" value="C:membrane"/>
    <property type="evidence" value="ECO:0007669"/>
    <property type="project" value="InterPro"/>
</dbReference>
<keyword evidence="3" id="KW-1185">Reference proteome</keyword>
<dbReference type="SUPFAM" id="SSF49785">
    <property type="entry name" value="Galactose-binding domain-like"/>
    <property type="match status" value="1"/>
</dbReference>
<accession>A0A1I7LNL4</accession>
<keyword evidence="2" id="KW-0456">Lyase</keyword>
<organism evidence="2 3">
    <name type="scientific">Pseudoduganella namucuonensis</name>
    <dbReference type="NCBI Taxonomy" id="1035707"/>
    <lineage>
        <taxon>Bacteria</taxon>
        <taxon>Pseudomonadati</taxon>
        <taxon>Pseudomonadota</taxon>
        <taxon>Betaproteobacteria</taxon>
        <taxon>Burkholderiales</taxon>
        <taxon>Oxalobacteraceae</taxon>
        <taxon>Telluria group</taxon>
        <taxon>Pseudoduganella</taxon>
    </lineage>
</organism>
<sequence>MHKQFNSQRRQAATPRGSGKLKMIALSTLSALMALSGGGAQAVSYVATPAAQPVVSSAGIKHPALGFTLEQLEYARLQTRADVEPYKTYYNILSTVCCNYANINLLPTNRDASKVDTPNTPNYNGNTAQTRMINDSQGALTQAILYYVTGRNEYRRNAMRILRTWSNMNPNGYAYFPDAHIHNGVPLFRMLAAAEIMRYTPGDPTYTAYPLAWTDTDTQKLKDNLIDPMERTFFASKERFMNQHVYSLVGRMAGAIFTDNRARYDETVEWMTVNATSTRQDINGAILPLIPLIEADNPYNKFGIPFYQIQEMARDQAHGGDNVDNLTGLLRMVTAQGTKVDPFTGTPSTSSDAVSVYQFGGNRVLMGANAYAQFMLGYNTPWADTSGGTSYMSGAYRGRLYEVGGIPELYNVYKYEQGVDVDSVAPYLATAAAHADGPVTAWGQATPGNKDMGAEAFLTLPVPLTGVALPVNTGMLETERKAVFLNGEWTSETEGARTYGHAKVTPAGATVVFHDVRYADRAKFAPVGMMVRTNAVTKLAASGSETGKPWSEIAVPDTGGQWRYIVPDSSWTATAGRGFGDNIIYFKFTGAEGATVDLDFVNMAAPTQLTPPKFAMPAFPVTELVVQGVPYQASYAATDANTADTVVYQAISLPAGATLNTATGAFSWTPTAEQAGVHEIVVSATDGVSISTMTAKLSVQPDRAAAFAAALGGYDPAAVYTTPSLATFKSELAPLQASMGTVSDAEFGALLNAVKAVAAKLQLLNPRVASDGSLDWSKSMVTTTVLDAARAALLVDGDYNSTSGDLRNVVTIDFGENYRISVNAFGIQARFMFGNRSQGINVYGSNDNSSWTLLTTRETTDTSNRNFEMEVIPVVPGLENERYRYFMVRVDHPGPPTDPAYPGISSYSELRFHGARYDLLSPVDVSASVKMLQSGLTVNRFTQKYTGTVTFTNTTQQKITGPLHLHLQGLTAGVTLDNATGVKDGVPYITLPVAELAPGQSATVTTTFSNPAKAAINYTRKLISVKY</sequence>
<dbReference type="EMBL" id="FPBO01000033">
    <property type="protein sequence ID" value="SFV11160.1"/>
    <property type="molecule type" value="Genomic_DNA"/>
</dbReference>
<dbReference type="Gene3D" id="2.60.40.10">
    <property type="entry name" value="Immunoglobulins"/>
    <property type="match status" value="1"/>
</dbReference>
<dbReference type="Pfam" id="PF05345">
    <property type="entry name" value="He_PIG"/>
    <property type="match status" value="1"/>
</dbReference>
<dbReference type="GO" id="GO:0016829">
    <property type="term" value="F:lyase activity"/>
    <property type="evidence" value="ECO:0007669"/>
    <property type="project" value="UniProtKB-KW"/>
</dbReference>
<dbReference type="Proteomes" id="UP000199391">
    <property type="component" value="Unassembled WGS sequence"/>
</dbReference>
<keyword evidence="1" id="KW-0732">Signal</keyword>
<name>A0A1I7LNL4_9BURK</name>
<dbReference type="Gene3D" id="1.50.10.100">
    <property type="entry name" value="Chondroitin AC/alginate lyase"/>
    <property type="match status" value="1"/>
</dbReference>
<gene>
    <name evidence="2" type="ORF">SAMN05216552_103347</name>
</gene>
<dbReference type="GO" id="GO:0005509">
    <property type="term" value="F:calcium ion binding"/>
    <property type="evidence" value="ECO:0007669"/>
    <property type="project" value="InterPro"/>
</dbReference>
<dbReference type="AlphaFoldDB" id="A0A1I7LNL4"/>
<evidence type="ECO:0000313" key="3">
    <source>
        <dbReference type="Proteomes" id="UP000199391"/>
    </source>
</evidence>
<evidence type="ECO:0000313" key="2">
    <source>
        <dbReference type="EMBL" id="SFV11160.1"/>
    </source>
</evidence>
<dbReference type="SUPFAM" id="SSF49313">
    <property type="entry name" value="Cadherin-like"/>
    <property type="match status" value="1"/>
</dbReference>
<feature type="signal peptide" evidence="1">
    <location>
        <begin position="1"/>
        <end position="42"/>
    </location>
</feature>
<dbReference type="OrthoDB" id="8727478at2"/>
<dbReference type="InterPro" id="IPR008929">
    <property type="entry name" value="Chondroitin_lyas"/>
</dbReference>
<dbReference type="InterPro" id="IPR008979">
    <property type="entry name" value="Galactose-bd-like_sf"/>
</dbReference>
<dbReference type="Gene3D" id="2.60.120.260">
    <property type="entry name" value="Galactose-binding domain-like"/>
    <property type="match status" value="1"/>
</dbReference>
<dbReference type="RefSeq" id="WP_143133319.1">
    <property type="nucleotide sequence ID" value="NZ_FPBO01000033.1"/>
</dbReference>
<reference evidence="3" key="1">
    <citation type="submission" date="2016-10" db="EMBL/GenBank/DDBJ databases">
        <authorList>
            <person name="Varghese N."/>
            <person name="Submissions S."/>
        </authorList>
    </citation>
    <scope>NUCLEOTIDE SEQUENCE [LARGE SCALE GENOMIC DNA]</scope>
    <source>
        <strain evidence="3">CGMCC 1.11014</strain>
    </source>
</reference>
<dbReference type="SUPFAM" id="SSF48230">
    <property type="entry name" value="Chondroitin AC/alginate lyase"/>
    <property type="match status" value="1"/>
</dbReference>
<proteinExistence type="predicted"/>
<evidence type="ECO:0000256" key="1">
    <source>
        <dbReference type="SAM" id="SignalP"/>
    </source>
</evidence>